<comment type="caution">
    <text evidence="2">The sequence shown here is derived from an EMBL/GenBank/DDBJ whole genome shotgun (WGS) entry which is preliminary data.</text>
</comment>
<keyword evidence="1" id="KW-0472">Membrane</keyword>
<organism evidence="2 3">
    <name type="scientific">Zhenpiania hominis</name>
    <dbReference type="NCBI Taxonomy" id="2763644"/>
    <lineage>
        <taxon>Bacteria</taxon>
        <taxon>Bacillati</taxon>
        <taxon>Bacillota</taxon>
        <taxon>Clostridia</taxon>
        <taxon>Peptostreptococcales</taxon>
        <taxon>Anaerovoracaceae</taxon>
        <taxon>Zhenpiania</taxon>
    </lineage>
</organism>
<protein>
    <submittedName>
        <fullName evidence="2">Uncharacterized protein</fullName>
    </submittedName>
</protein>
<dbReference type="AlphaFoldDB" id="A0A923NJY7"/>
<evidence type="ECO:0000313" key="3">
    <source>
        <dbReference type="Proteomes" id="UP000602647"/>
    </source>
</evidence>
<accession>A0A923NJY7</accession>
<keyword evidence="3" id="KW-1185">Reference proteome</keyword>
<name>A0A923NJY7_9FIRM</name>
<feature type="transmembrane region" description="Helical" evidence="1">
    <location>
        <begin position="12"/>
        <end position="36"/>
    </location>
</feature>
<evidence type="ECO:0000313" key="2">
    <source>
        <dbReference type="EMBL" id="MBC6679884.1"/>
    </source>
</evidence>
<keyword evidence="1" id="KW-0812">Transmembrane</keyword>
<gene>
    <name evidence="2" type="ORF">H9L42_08590</name>
</gene>
<dbReference type="Proteomes" id="UP000602647">
    <property type="component" value="Unassembled WGS sequence"/>
</dbReference>
<proteinExistence type="predicted"/>
<dbReference type="RefSeq" id="WP_187302983.1">
    <property type="nucleotide sequence ID" value="NZ_JACRYT010000007.1"/>
</dbReference>
<keyword evidence="1" id="KW-1133">Transmembrane helix</keyword>
<evidence type="ECO:0000256" key="1">
    <source>
        <dbReference type="SAM" id="Phobius"/>
    </source>
</evidence>
<sequence length="137" mass="15776">MKQIRSRHSLYLFAITLLLSFFLVAILVCTSLFLFAREKNQQANALSSASVKVVSIADTIKACAPDMQQAKTLLGADKDFYLYYDENWQKGGEPIYCAHIDYTISDHLLTAKIRFYKTDDMESIFQMEIKEFLEVKK</sequence>
<reference evidence="2" key="1">
    <citation type="submission" date="2020-08" db="EMBL/GenBank/DDBJ databases">
        <title>Genome public.</title>
        <authorList>
            <person name="Liu C."/>
            <person name="Sun Q."/>
        </authorList>
    </citation>
    <scope>NUCLEOTIDE SEQUENCE</scope>
    <source>
        <strain evidence="2">BX12</strain>
    </source>
</reference>
<dbReference type="EMBL" id="JACRYT010000007">
    <property type="protein sequence ID" value="MBC6679884.1"/>
    <property type="molecule type" value="Genomic_DNA"/>
</dbReference>